<sequence>MRVRASSYCQMDDRVPFLTPQGNSSTDVRLSSEVQTGGNTLSSSLSTIPITGQKSVSSPTRVLVKGHTVSTCIPHFGVRTFVSVNLAGFEIGISKL</sequence>
<dbReference type="eggNOG" id="KOG3684">
    <property type="taxonomic scope" value="Eukaryota"/>
</dbReference>
<name>A0A1I7V369_9PELO</name>
<feature type="region of interest" description="Disordered" evidence="1">
    <location>
        <begin position="14"/>
        <end position="40"/>
    </location>
</feature>
<protein>
    <submittedName>
        <fullName evidence="3">Uncharacterized protein</fullName>
    </submittedName>
</protein>
<evidence type="ECO:0000313" key="2">
    <source>
        <dbReference type="Proteomes" id="UP000095282"/>
    </source>
</evidence>
<reference evidence="3" key="1">
    <citation type="submission" date="2016-11" db="UniProtKB">
        <authorList>
            <consortium name="WormBaseParasite"/>
        </authorList>
    </citation>
    <scope>IDENTIFICATION</scope>
</reference>
<keyword evidence="2" id="KW-1185">Reference proteome</keyword>
<evidence type="ECO:0000313" key="3">
    <source>
        <dbReference type="WBParaSite" id="Csp11.Scaffold630.g21931.t1"/>
    </source>
</evidence>
<dbReference type="AlphaFoldDB" id="A0A1I7V369"/>
<evidence type="ECO:0000256" key="1">
    <source>
        <dbReference type="SAM" id="MobiDB-lite"/>
    </source>
</evidence>
<dbReference type="STRING" id="1561998.A0A1I7V369"/>
<dbReference type="WBParaSite" id="Csp11.Scaffold630.g21931.t1">
    <property type="protein sequence ID" value="Csp11.Scaffold630.g21931.t1"/>
    <property type="gene ID" value="Csp11.Scaffold630.g21931"/>
</dbReference>
<accession>A0A1I7V369</accession>
<organism evidence="2 3">
    <name type="scientific">Caenorhabditis tropicalis</name>
    <dbReference type="NCBI Taxonomy" id="1561998"/>
    <lineage>
        <taxon>Eukaryota</taxon>
        <taxon>Metazoa</taxon>
        <taxon>Ecdysozoa</taxon>
        <taxon>Nematoda</taxon>
        <taxon>Chromadorea</taxon>
        <taxon>Rhabditida</taxon>
        <taxon>Rhabditina</taxon>
        <taxon>Rhabditomorpha</taxon>
        <taxon>Rhabditoidea</taxon>
        <taxon>Rhabditidae</taxon>
        <taxon>Peloderinae</taxon>
        <taxon>Caenorhabditis</taxon>
    </lineage>
</organism>
<proteinExistence type="predicted"/>
<feature type="compositionally biased region" description="Polar residues" evidence="1">
    <location>
        <begin position="20"/>
        <end position="39"/>
    </location>
</feature>
<dbReference type="Proteomes" id="UP000095282">
    <property type="component" value="Unplaced"/>
</dbReference>